<proteinExistence type="predicted"/>
<protein>
    <submittedName>
        <fullName evidence="2">Uncharacterized protein</fullName>
    </submittedName>
</protein>
<accession>A0AAV5GTB7</accession>
<feature type="transmembrane region" description="Helical" evidence="1">
    <location>
        <begin position="142"/>
        <end position="173"/>
    </location>
</feature>
<feature type="transmembrane region" description="Helical" evidence="1">
    <location>
        <begin position="102"/>
        <end position="122"/>
    </location>
</feature>
<organism evidence="2 3">
    <name type="scientific">Rhodotorula paludigena</name>
    <dbReference type="NCBI Taxonomy" id="86838"/>
    <lineage>
        <taxon>Eukaryota</taxon>
        <taxon>Fungi</taxon>
        <taxon>Dikarya</taxon>
        <taxon>Basidiomycota</taxon>
        <taxon>Pucciniomycotina</taxon>
        <taxon>Microbotryomycetes</taxon>
        <taxon>Sporidiobolales</taxon>
        <taxon>Sporidiobolaceae</taxon>
        <taxon>Rhodotorula</taxon>
    </lineage>
</organism>
<keyword evidence="3" id="KW-1185">Reference proteome</keyword>
<name>A0AAV5GTB7_9BASI</name>
<dbReference type="AlphaFoldDB" id="A0AAV5GTB7"/>
<comment type="caution">
    <text evidence="2">The sequence shown here is derived from an EMBL/GenBank/DDBJ whole genome shotgun (WGS) entry which is preliminary data.</text>
</comment>
<keyword evidence="1" id="KW-0472">Membrane</keyword>
<evidence type="ECO:0000313" key="2">
    <source>
        <dbReference type="EMBL" id="GJN92272.1"/>
    </source>
</evidence>
<feature type="transmembrane region" description="Helical" evidence="1">
    <location>
        <begin position="32"/>
        <end position="51"/>
    </location>
</feature>
<keyword evidence="1" id="KW-0812">Transmembrane</keyword>
<keyword evidence="1" id="KW-1133">Transmembrane helix</keyword>
<feature type="transmembrane region" description="Helical" evidence="1">
    <location>
        <begin position="6"/>
        <end position="25"/>
    </location>
</feature>
<feature type="transmembrane region" description="Helical" evidence="1">
    <location>
        <begin position="71"/>
        <end position="90"/>
    </location>
</feature>
<evidence type="ECO:0000256" key="1">
    <source>
        <dbReference type="SAM" id="Phobius"/>
    </source>
</evidence>
<sequence>MIKQRSSAVICVTSFLALIGIGYRYRETRVHFLFLLAFALLWIAFAIRAALANTRVAGRTRSSTFASESFFLLALTFFLAGHIIYAGVFLKRASLVHWPSTLLYFAGALLLIALIVGLVAFGQGPTPPDSLTPPLKYTQMRIASAALELIVATFFYLSFALFPFLALFVLLAFRLDRWGFTLPPRDLLASTYAQPATSHTAAAFAREDAALEDAAIWAAEERAREMEETEALHHERDIVADNAAHAALYDDGGHYDDGWSLRLH</sequence>
<reference evidence="2 3" key="1">
    <citation type="submission" date="2021-12" db="EMBL/GenBank/DDBJ databases">
        <title>High titer production of polyol ester of fatty acids by Rhodotorula paludigena BS15 towards product separation-free biomass refinery.</title>
        <authorList>
            <person name="Mano J."/>
            <person name="Ono H."/>
            <person name="Tanaka T."/>
            <person name="Naito K."/>
            <person name="Sushida H."/>
            <person name="Ike M."/>
            <person name="Tokuyasu K."/>
            <person name="Kitaoka M."/>
        </authorList>
    </citation>
    <scope>NUCLEOTIDE SEQUENCE [LARGE SCALE GENOMIC DNA]</scope>
    <source>
        <strain evidence="2 3">BS15</strain>
    </source>
</reference>
<dbReference type="Proteomes" id="UP001342314">
    <property type="component" value="Unassembled WGS sequence"/>
</dbReference>
<dbReference type="EMBL" id="BQKY01000010">
    <property type="protein sequence ID" value="GJN92272.1"/>
    <property type="molecule type" value="Genomic_DNA"/>
</dbReference>
<gene>
    <name evidence="2" type="ORF">Rhopal_005302-T1</name>
</gene>
<evidence type="ECO:0000313" key="3">
    <source>
        <dbReference type="Proteomes" id="UP001342314"/>
    </source>
</evidence>